<keyword evidence="3" id="KW-1185">Reference proteome</keyword>
<proteinExistence type="predicted"/>
<dbReference type="RefSeq" id="WP_386776541.1">
    <property type="nucleotide sequence ID" value="NZ_JBHRUG010000044.1"/>
</dbReference>
<evidence type="ECO:0000313" key="3">
    <source>
        <dbReference type="Proteomes" id="UP001595579"/>
    </source>
</evidence>
<protein>
    <submittedName>
        <fullName evidence="2">Uncharacterized protein</fullName>
    </submittedName>
</protein>
<organism evidence="2 3">
    <name type="scientific">Litchfieldella rifensis</name>
    <dbReference type="NCBI Taxonomy" id="762643"/>
    <lineage>
        <taxon>Bacteria</taxon>
        <taxon>Pseudomonadati</taxon>
        <taxon>Pseudomonadota</taxon>
        <taxon>Gammaproteobacteria</taxon>
        <taxon>Oceanospirillales</taxon>
        <taxon>Halomonadaceae</taxon>
        <taxon>Litchfieldella</taxon>
    </lineage>
</organism>
<evidence type="ECO:0000256" key="1">
    <source>
        <dbReference type="SAM" id="Coils"/>
    </source>
</evidence>
<feature type="coiled-coil region" evidence="1">
    <location>
        <begin position="217"/>
        <end position="279"/>
    </location>
</feature>
<sequence>MLSEHDSQALSGGSSRTKAEQLIMVNLTGSACDNWLNAMQRAGQPWTDDVLETLSDAKAVLAKAKKQGVHLLVLYRKPADVIAEAIINGARPTQALTIWRGEADELLNIYRHHRRQMTLVERRGAEANSETLSRLLDERTGIKLETLAQSTYQPSFEHQDDKAIFQALALQALQDQKGKHLAQELEASSLPLVDSEAVVTVVDQAFDAIQSQVGEGNKELEAENALLLEQLHHTQEELERYYLSLKKTEVEISKKNDKIKSFSQKNKKLKSEIDRLRNSKSWKITAPLRNGIKVLGSKKKGERANDTAD</sequence>
<dbReference type="EMBL" id="JBHRUG010000044">
    <property type="protein sequence ID" value="MFC3285765.1"/>
    <property type="molecule type" value="Genomic_DNA"/>
</dbReference>
<comment type="caution">
    <text evidence="2">The sequence shown here is derived from an EMBL/GenBank/DDBJ whole genome shotgun (WGS) entry which is preliminary data.</text>
</comment>
<keyword evidence="1" id="KW-0175">Coiled coil</keyword>
<dbReference type="Proteomes" id="UP001595579">
    <property type="component" value="Unassembled WGS sequence"/>
</dbReference>
<accession>A0ABV7LU03</accession>
<reference evidence="3" key="1">
    <citation type="journal article" date="2019" name="Int. J. Syst. Evol. Microbiol.">
        <title>The Global Catalogue of Microorganisms (GCM) 10K type strain sequencing project: providing services to taxonomists for standard genome sequencing and annotation.</title>
        <authorList>
            <consortium name="The Broad Institute Genomics Platform"/>
            <consortium name="The Broad Institute Genome Sequencing Center for Infectious Disease"/>
            <person name="Wu L."/>
            <person name="Ma J."/>
        </authorList>
    </citation>
    <scope>NUCLEOTIDE SEQUENCE [LARGE SCALE GENOMIC DNA]</scope>
    <source>
        <strain evidence="3">CECT 7698</strain>
    </source>
</reference>
<name>A0ABV7LU03_9GAMM</name>
<gene>
    <name evidence="2" type="ORF">ACFOEV_19380</name>
</gene>
<evidence type="ECO:0000313" key="2">
    <source>
        <dbReference type="EMBL" id="MFC3285765.1"/>
    </source>
</evidence>